<dbReference type="Proteomes" id="UP001157069">
    <property type="component" value="Unassembled WGS sequence"/>
</dbReference>
<feature type="compositionally biased region" description="Basic and acidic residues" evidence="1">
    <location>
        <begin position="226"/>
        <end position="255"/>
    </location>
</feature>
<dbReference type="EMBL" id="BSVA01000001">
    <property type="protein sequence ID" value="GMA92892.1"/>
    <property type="molecule type" value="Genomic_DNA"/>
</dbReference>
<keyword evidence="3" id="KW-1185">Reference proteome</keyword>
<evidence type="ECO:0000313" key="3">
    <source>
        <dbReference type="Proteomes" id="UP001157069"/>
    </source>
</evidence>
<proteinExistence type="predicted"/>
<feature type="compositionally biased region" description="Basic and acidic residues" evidence="1">
    <location>
        <begin position="7"/>
        <end position="43"/>
    </location>
</feature>
<name>A0ABQ6JX57_9MICO</name>
<feature type="compositionally biased region" description="Basic and acidic residues" evidence="1">
    <location>
        <begin position="107"/>
        <end position="129"/>
    </location>
</feature>
<feature type="compositionally biased region" description="Basic and acidic residues" evidence="1">
    <location>
        <begin position="144"/>
        <end position="161"/>
    </location>
</feature>
<evidence type="ECO:0000256" key="1">
    <source>
        <dbReference type="SAM" id="MobiDB-lite"/>
    </source>
</evidence>
<organism evidence="2 3">
    <name type="scientific">Homoserinibacter gongjuensis</name>
    <dbReference type="NCBI Taxonomy" id="1162968"/>
    <lineage>
        <taxon>Bacteria</taxon>
        <taxon>Bacillati</taxon>
        <taxon>Actinomycetota</taxon>
        <taxon>Actinomycetes</taxon>
        <taxon>Micrococcales</taxon>
        <taxon>Microbacteriaceae</taxon>
        <taxon>Homoserinibacter</taxon>
    </lineage>
</organism>
<accession>A0ABQ6JX57</accession>
<protein>
    <submittedName>
        <fullName evidence="2">Uncharacterized protein</fullName>
    </submittedName>
</protein>
<feature type="region of interest" description="Disordered" evidence="1">
    <location>
        <begin position="1"/>
        <end position="90"/>
    </location>
</feature>
<evidence type="ECO:0000313" key="2">
    <source>
        <dbReference type="EMBL" id="GMA92892.1"/>
    </source>
</evidence>
<gene>
    <name evidence="2" type="ORF">GCM10025869_34210</name>
</gene>
<reference evidence="3" key="1">
    <citation type="journal article" date="2019" name="Int. J. Syst. Evol. Microbiol.">
        <title>The Global Catalogue of Microorganisms (GCM) 10K type strain sequencing project: providing services to taxonomists for standard genome sequencing and annotation.</title>
        <authorList>
            <consortium name="The Broad Institute Genomics Platform"/>
            <consortium name="The Broad Institute Genome Sequencing Center for Infectious Disease"/>
            <person name="Wu L."/>
            <person name="Ma J."/>
        </authorList>
    </citation>
    <scope>NUCLEOTIDE SEQUENCE [LARGE SCALE GENOMIC DNA]</scope>
    <source>
        <strain evidence="3">NBRC 108755</strain>
    </source>
</reference>
<feature type="compositionally biased region" description="Basic and acidic residues" evidence="1">
    <location>
        <begin position="174"/>
        <end position="211"/>
    </location>
</feature>
<sequence length="303" mass="33825">MAGADLEPLRDAREHEAHGDVDRTDDDDRRQDRSARLDHESLRVVEQLGIGDDEAERRVLERDDELGDDDRQHGTHGLRQQHEAQHPALAESDGVCRLALPAREGLDAGAEHLGENRAVVDDQSDDHGPVRRHPQPDRGQTVEQQHHEDEHRHRAEDLGDTRHRHAHARVIGHPPDRQHEPEDETADRGGSEGGEGRTEGLTDAHPHRAEAEDVPLLGGELPRVGEAVDHEGEPAQHEQHGEHREDAVAQDRPRPRHIVENGCHRAILQTVSSRRCTKLKTNTSATKITATQSKTTRAFSPAR</sequence>
<feature type="region of interest" description="Disordered" evidence="1">
    <location>
        <begin position="107"/>
        <end position="255"/>
    </location>
</feature>
<comment type="caution">
    <text evidence="2">The sequence shown here is derived from an EMBL/GenBank/DDBJ whole genome shotgun (WGS) entry which is preliminary data.</text>
</comment>